<dbReference type="SUPFAM" id="SSF54593">
    <property type="entry name" value="Glyoxalase/Bleomycin resistance protein/Dihydroxybiphenyl dioxygenase"/>
    <property type="match status" value="1"/>
</dbReference>
<dbReference type="PANTHER" id="PTHR33990">
    <property type="entry name" value="PROTEIN YJDN-RELATED"/>
    <property type="match status" value="1"/>
</dbReference>
<reference evidence="2 3" key="1">
    <citation type="submission" date="2017-07" db="EMBL/GenBank/DDBJ databases">
        <authorList>
            <person name="Sun Z.S."/>
            <person name="Albrecht U."/>
            <person name="Echele G."/>
            <person name="Lee C.C."/>
        </authorList>
    </citation>
    <scope>NUCLEOTIDE SEQUENCE [LARGE SCALE GENOMIC DNA]</scope>
    <source>
        <strain evidence="2 3">CGMCC 1.12710</strain>
    </source>
</reference>
<keyword evidence="2" id="KW-0830">Ubiquinone</keyword>
<evidence type="ECO:0000259" key="1">
    <source>
        <dbReference type="Pfam" id="PF06983"/>
    </source>
</evidence>
<protein>
    <submittedName>
        <fullName evidence="2">Glyoxalase superfamily enzyme, possibly 3-demethylubiquinone-9 3-methyltransferase</fullName>
    </submittedName>
</protein>
<dbReference type="GO" id="GO:0008168">
    <property type="term" value="F:methyltransferase activity"/>
    <property type="evidence" value="ECO:0007669"/>
    <property type="project" value="UniProtKB-KW"/>
</dbReference>
<organism evidence="2 3">
    <name type="scientific">Amphiplicatus metriothermophilus</name>
    <dbReference type="NCBI Taxonomy" id="1519374"/>
    <lineage>
        <taxon>Bacteria</taxon>
        <taxon>Pseudomonadati</taxon>
        <taxon>Pseudomonadota</taxon>
        <taxon>Alphaproteobacteria</taxon>
        <taxon>Parvularculales</taxon>
        <taxon>Parvularculaceae</taxon>
        <taxon>Amphiplicatus</taxon>
    </lineage>
</organism>
<keyword evidence="2" id="KW-0808">Transferase</keyword>
<dbReference type="AlphaFoldDB" id="A0A239PZM6"/>
<dbReference type="Pfam" id="PF06983">
    <property type="entry name" value="3-dmu-9_3-mt"/>
    <property type="match status" value="1"/>
</dbReference>
<accession>A0A239PZM6</accession>
<dbReference type="InterPro" id="IPR029068">
    <property type="entry name" value="Glyas_Bleomycin-R_OHBP_Dase"/>
</dbReference>
<dbReference type="Proteomes" id="UP000198346">
    <property type="component" value="Unassembled WGS sequence"/>
</dbReference>
<dbReference type="GO" id="GO:0032259">
    <property type="term" value="P:methylation"/>
    <property type="evidence" value="ECO:0007669"/>
    <property type="project" value="UniProtKB-KW"/>
</dbReference>
<dbReference type="Gene3D" id="3.10.180.10">
    <property type="entry name" value="2,3-Dihydroxybiphenyl 1,2-Dioxygenase, domain 1"/>
    <property type="match status" value="1"/>
</dbReference>
<proteinExistence type="predicted"/>
<sequence length="165" mass="18590">MPLGKQKIAPCLWFDTQAEDAARFYVSVFDNSKILAVTRYGAEGFEIHGKKAGEVMTVEFELEGQKFVALNGGPQFKFDEAISFQIFCESQEEVDAFWRKLSDGGEEGPCGWLKDRFGLSWQVVPVVLLKMLSDSDAQKVARVTKAFMQMKKFDIAGLERAFEGR</sequence>
<dbReference type="PANTHER" id="PTHR33990:SF2">
    <property type="entry name" value="PHNB-LIKE DOMAIN-CONTAINING PROTEIN"/>
    <property type="match status" value="1"/>
</dbReference>
<dbReference type="EMBL" id="FZQA01000008">
    <property type="protein sequence ID" value="SNT75416.1"/>
    <property type="molecule type" value="Genomic_DNA"/>
</dbReference>
<dbReference type="CDD" id="cd06588">
    <property type="entry name" value="PhnB_like"/>
    <property type="match status" value="1"/>
</dbReference>
<dbReference type="OrthoDB" id="9806473at2"/>
<evidence type="ECO:0000313" key="3">
    <source>
        <dbReference type="Proteomes" id="UP000198346"/>
    </source>
</evidence>
<keyword evidence="3" id="KW-1185">Reference proteome</keyword>
<keyword evidence="2" id="KW-0489">Methyltransferase</keyword>
<dbReference type="InterPro" id="IPR028973">
    <property type="entry name" value="PhnB-like"/>
</dbReference>
<dbReference type="InterPro" id="IPR009725">
    <property type="entry name" value="3_dmu_93_MTrfase"/>
</dbReference>
<feature type="domain" description="PhnB-like" evidence="1">
    <location>
        <begin position="6"/>
        <end position="124"/>
    </location>
</feature>
<gene>
    <name evidence="2" type="ORF">SAMN06297382_2728</name>
</gene>
<name>A0A239PZM6_9PROT</name>
<dbReference type="RefSeq" id="WP_089413152.1">
    <property type="nucleotide sequence ID" value="NZ_FZQA01000008.1"/>
</dbReference>
<dbReference type="PIRSF" id="PIRSF021700">
    <property type="entry name" value="3_dmu_93_MTrfase"/>
    <property type="match status" value="1"/>
</dbReference>
<evidence type="ECO:0000313" key="2">
    <source>
        <dbReference type="EMBL" id="SNT75416.1"/>
    </source>
</evidence>